<dbReference type="CDD" id="cd02510">
    <property type="entry name" value="pp-GalNAc-T"/>
    <property type="match status" value="1"/>
</dbReference>
<dbReference type="EC" id="2.4.1.-" evidence="16"/>
<comment type="subcellular location">
    <subcellularLocation>
        <location evidence="2 16">Golgi apparatus membrane</location>
        <topology evidence="2 16">Single-pass type II membrane protein</topology>
    </subcellularLocation>
</comment>
<dbReference type="SMART" id="SM00458">
    <property type="entry name" value="RICIN"/>
    <property type="match status" value="1"/>
</dbReference>
<dbReference type="InterPro" id="IPR045885">
    <property type="entry name" value="GalNAc-T"/>
</dbReference>
<evidence type="ECO:0000256" key="12">
    <source>
        <dbReference type="ARBA" id="ARBA00023034"/>
    </source>
</evidence>
<keyword evidence="9 16" id="KW-0430">Lectin</keyword>
<evidence type="ECO:0000256" key="16">
    <source>
        <dbReference type="RuleBase" id="RU361242"/>
    </source>
</evidence>
<dbReference type="FunCoup" id="L9KZF6">
    <property type="interactions" value="960"/>
</dbReference>
<dbReference type="Pfam" id="PF00535">
    <property type="entry name" value="Glycos_transf_2"/>
    <property type="match status" value="1"/>
</dbReference>
<dbReference type="InterPro" id="IPR029044">
    <property type="entry name" value="Nucleotide-diphossugar_trans"/>
</dbReference>
<comment type="cofactor">
    <cofactor evidence="1 16">
        <name>Mn(2+)</name>
        <dbReference type="ChEBI" id="CHEBI:29035"/>
    </cofactor>
</comment>
<evidence type="ECO:0000256" key="13">
    <source>
        <dbReference type="ARBA" id="ARBA00023136"/>
    </source>
</evidence>
<dbReference type="UniPathway" id="UPA00378"/>
<keyword evidence="15 16" id="KW-0464">Manganese</keyword>
<dbReference type="InterPro" id="IPR000772">
    <property type="entry name" value="Ricin_B_lectin"/>
</dbReference>
<keyword evidence="7 16" id="KW-0808">Transferase</keyword>
<evidence type="ECO:0000256" key="2">
    <source>
        <dbReference type="ARBA" id="ARBA00004323"/>
    </source>
</evidence>
<reference evidence="19" key="2">
    <citation type="journal article" date="2013" name="Nat. Commun.">
        <title>Genome of the Chinese tree shrew.</title>
        <authorList>
            <person name="Fan Y."/>
            <person name="Huang Z.Y."/>
            <person name="Cao C.C."/>
            <person name="Chen C.S."/>
            <person name="Chen Y.X."/>
            <person name="Fan D.D."/>
            <person name="He J."/>
            <person name="Hou H.L."/>
            <person name="Hu L."/>
            <person name="Hu X.T."/>
            <person name="Jiang X.T."/>
            <person name="Lai R."/>
            <person name="Lang Y.S."/>
            <person name="Liang B."/>
            <person name="Liao S.G."/>
            <person name="Mu D."/>
            <person name="Ma Y.Y."/>
            <person name="Niu Y.Y."/>
            <person name="Sun X.Q."/>
            <person name="Xia J.Q."/>
            <person name="Xiao J."/>
            <person name="Xiong Z.Q."/>
            <person name="Xu L."/>
            <person name="Yang L."/>
            <person name="Zhang Y."/>
            <person name="Zhao W."/>
            <person name="Zhao X.D."/>
            <person name="Zheng Y.T."/>
            <person name="Zhou J.M."/>
            <person name="Zhu Y.B."/>
            <person name="Zhang G.J."/>
            <person name="Wang J."/>
            <person name="Yao Y.G."/>
        </authorList>
    </citation>
    <scope>NUCLEOTIDE SEQUENCE [LARGE SCALE GENOMIC DNA]</scope>
</reference>
<dbReference type="Proteomes" id="UP000011518">
    <property type="component" value="Unassembled WGS sequence"/>
</dbReference>
<protein>
    <recommendedName>
        <fullName evidence="5 16">Polypeptide N-acetylgalactosaminyltransferase</fullName>
        <ecNumber evidence="16">2.4.1.-</ecNumber>
    </recommendedName>
    <alternativeName>
        <fullName evidence="16">Protein-UDP acetylgalactosaminyltransferase</fullName>
    </alternativeName>
</protein>
<dbReference type="InterPro" id="IPR001173">
    <property type="entry name" value="Glyco_trans_2-like"/>
</dbReference>
<keyword evidence="14 16" id="KW-1015">Disulfide bond</keyword>
<comment type="pathway">
    <text evidence="3 16">Protein modification; protein glycosylation.</text>
</comment>
<comment type="similarity">
    <text evidence="4 16">Belongs to the glycosyltransferase 2 family. GalNAc-T subfamily.</text>
</comment>
<evidence type="ECO:0000256" key="10">
    <source>
        <dbReference type="ARBA" id="ARBA00022968"/>
    </source>
</evidence>
<dbReference type="eggNOG" id="KOG3738">
    <property type="taxonomic scope" value="Eukaryota"/>
</dbReference>
<evidence type="ECO:0000313" key="18">
    <source>
        <dbReference type="EMBL" id="ELW68073.1"/>
    </source>
</evidence>
<reference evidence="19" key="1">
    <citation type="submission" date="2012-07" db="EMBL/GenBank/DDBJ databases">
        <title>Genome of the Chinese tree shrew, a rising model animal genetically related to primates.</title>
        <authorList>
            <person name="Zhang G."/>
            <person name="Fan Y."/>
            <person name="Yao Y."/>
            <person name="Huang Z."/>
        </authorList>
    </citation>
    <scope>NUCLEOTIDE SEQUENCE [LARGE SCALE GENOMIC DNA]</scope>
</reference>
<dbReference type="AlphaFoldDB" id="L9KZF6"/>
<feature type="domain" description="Ricin B lectin" evidence="17">
    <location>
        <begin position="427"/>
        <end position="549"/>
    </location>
</feature>
<evidence type="ECO:0000256" key="6">
    <source>
        <dbReference type="ARBA" id="ARBA00022676"/>
    </source>
</evidence>
<dbReference type="CDD" id="cd23434">
    <property type="entry name" value="beta-trefoil_Ricin_GALNT2"/>
    <property type="match status" value="1"/>
</dbReference>
<dbReference type="GO" id="GO:0030246">
    <property type="term" value="F:carbohydrate binding"/>
    <property type="evidence" value="ECO:0007669"/>
    <property type="project" value="UniProtKB-KW"/>
</dbReference>
<dbReference type="SUPFAM" id="SSF50370">
    <property type="entry name" value="Ricin B-like lectins"/>
    <property type="match status" value="2"/>
</dbReference>
<evidence type="ECO:0000256" key="1">
    <source>
        <dbReference type="ARBA" id="ARBA00001936"/>
    </source>
</evidence>
<proteinExistence type="inferred from homology"/>
<evidence type="ECO:0000256" key="4">
    <source>
        <dbReference type="ARBA" id="ARBA00005680"/>
    </source>
</evidence>
<dbReference type="GO" id="GO:0000139">
    <property type="term" value="C:Golgi membrane"/>
    <property type="evidence" value="ECO:0007669"/>
    <property type="project" value="UniProtKB-SubCell"/>
</dbReference>
<keyword evidence="11" id="KW-1133">Transmembrane helix</keyword>
<evidence type="ECO:0000256" key="3">
    <source>
        <dbReference type="ARBA" id="ARBA00004922"/>
    </source>
</evidence>
<gene>
    <name evidence="18" type="ORF">TREES_T100013846</name>
</gene>
<evidence type="ECO:0000256" key="8">
    <source>
        <dbReference type="ARBA" id="ARBA00022692"/>
    </source>
</evidence>
<dbReference type="InParanoid" id="L9KZF6"/>
<dbReference type="SUPFAM" id="SSF53448">
    <property type="entry name" value="Nucleotide-diphospho-sugar transferases"/>
    <property type="match status" value="2"/>
</dbReference>
<keyword evidence="12 16" id="KW-0333">Golgi apparatus</keyword>
<keyword evidence="19" id="KW-1185">Reference proteome</keyword>
<dbReference type="PANTHER" id="PTHR11675:SF49">
    <property type="entry name" value="POLYPEPTIDE N-ACETYLGALACTOSAMINYLTRANSFERASE 2"/>
    <property type="match status" value="1"/>
</dbReference>
<dbReference type="GO" id="GO:0004653">
    <property type="term" value="F:polypeptide N-acetylgalactosaminyltransferase activity"/>
    <property type="evidence" value="ECO:0007669"/>
    <property type="project" value="TreeGrafter"/>
</dbReference>
<evidence type="ECO:0000313" key="19">
    <source>
        <dbReference type="Proteomes" id="UP000011518"/>
    </source>
</evidence>
<evidence type="ECO:0000256" key="5">
    <source>
        <dbReference type="ARBA" id="ARBA00012644"/>
    </source>
</evidence>
<evidence type="ECO:0000256" key="9">
    <source>
        <dbReference type="ARBA" id="ARBA00022734"/>
    </source>
</evidence>
<evidence type="ECO:0000256" key="14">
    <source>
        <dbReference type="ARBA" id="ARBA00023157"/>
    </source>
</evidence>
<evidence type="ECO:0000256" key="11">
    <source>
        <dbReference type="ARBA" id="ARBA00022989"/>
    </source>
</evidence>
<dbReference type="GO" id="GO:0006493">
    <property type="term" value="P:protein O-linked glycosylation"/>
    <property type="evidence" value="ECO:0007669"/>
    <property type="project" value="TreeGrafter"/>
</dbReference>
<name>L9KZF6_TUPCH</name>
<keyword evidence="13" id="KW-0472">Membrane</keyword>
<dbReference type="Pfam" id="PF00652">
    <property type="entry name" value="Ricin_B_lectin"/>
    <property type="match status" value="1"/>
</dbReference>
<accession>L9KZF6</accession>
<keyword evidence="6 16" id="KW-0328">Glycosyltransferase</keyword>
<keyword evidence="10" id="KW-0735">Signal-anchor</keyword>
<evidence type="ECO:0000256" key="15">
    <source>
        <dbReference type="ARBA" id="ARBA00023211"/>
    </source>
</evidence>
<evidence type="ECO:0000256" key="7">
    <source>
        <dbReference type="ARBA" id="ARBA00022679"/>
    </source>
</evidence>
<dbReference type="PANTHER" id="PTHR11675">
    <property type="entry name" value="N-ACETYLGALACTOSAMINYLTRANSFERASE"/>
    <property type="match status" value="1"/>
</dbReference>
<dbReference type="Gene3D" id="2.80.10.50">
    <property type="match status" value="2"/>
</dbReference>
<dbReference type="Gene3D" id="3.90.550.10">
    <property type="entry name" value="Spore Coat Polysaccharide Biosynthesis Protein SpsA, Chain A"/>
    <property type="match status" value="2"/>
</dbReference>
<sequence length="554" mass="62095">MVRSGQDPYARNKFNQVESDKLRMDRAVPDTRHDQCQRKQWRVALPATSVVITFHNEARSALLRTVVSVLKKSPPHLIKEIILVDDYSNDRLMRSRVRGADAAQAKVLTFLDSHCECNEHWLEPLLERVAEDRTRVVSPIIDVINMDNFQYVGASADLKGGFDWNLVFKWDYMTPEQRRSRQGNPVAPIKTPMIAGGLFVMDKSYFEELGKYDMMMDVWGGENLGGLFVMDKSYFEELGKYDMMMDVWGGENLGVVTGSSEKRICDLVSITDKASVSVLSRVSLHSQLTVSAGKFLNTRRAAEVWMDEYKNFYYAAVPSARNVPYGNIQSRLELRKKLNCKPFKWYLENVYPELRVPDHQDIAFGALQQGTNCLDTLGHFADGVVGVYECHNAGGNQGRGRQQTGAGPALMTLYPLCSHSLWVRPPPAFTGTGVNLALSCEARLLTSHGTALEATSDVGVVFQEWALTKEKSVKHMDLCLTVVDRAPGSLIKLQGCRENDSRQKWEQIEGNSKLRHVGSNLCLDSRAAKSGGLSVEVCGPALSQQWKFSLNLQQ</sequence>
<evidence type="ECO:0000259" key="17">
    <source>
        <dbReference type="SMART" id="SM00458"/>
    </source>
</evidence>
<dbReference type="InterPro" id="IPR035992">
    <property type="entry name" value="Ricin_B-like_lectins"/>
</dbReference>
<dbReference type="STRING" id="246437.L9KZF6"/>
<dbReference type="EMBL" id="KB320581">
    <property type="protein sequence ID" value="ELW68073.1"/>
    <property type="molecule type" value="Genomic_DNA"/>
</dbReference>
<organism evidence="18 19">
    <name type="scientific">Tupaia chinensis</name>
    <name type="common">Chinese tree shrew</name>
    <name type="synonym">Tupaia belangeri chinensis</name>
    <dbReference type="NCBI Taxonomy" id="246437"/>
    <lineage>
        <taxon>Eukaryota</taxon>
        <taxon>Metazoa</taxon>
        <taxon>Chordata</taxon>
        <taxon>Craniata</taxon>
        <taxon>Vertebrata</taxon>
        <taxon>Euteleostomi</taxon>
        <taxon>Mammalia</taxon>
        <taxon>Eutheria</taxon>
        <taxon>Euarchontoglires</taxon>
        <taxon>Scandentia</taxon>
        <taxon>Tupaiidae</taxon>
        <taxon>Tupaia</taxon>
    </lineage>
</organism>
<keyword evidence="8" id="KW-0812">Transmembrane</keyword>
<dbReference type="PROSITE" id="PS50231">
    <property type="entry name" value="RICIN_B_LECTIN"/>
    <property type="match status" value="1"/>
</dbReference>